<gene>
    <name evidence="1" type="ORF">COT78_04215</name>
</gene>
<sequence length="263" mass="28957">MFQKKYRVLGGCTAPKIICKKIFRSQHLTVLVFLFLSDYGMVGSTSSTELETRRQTILQIHRALLCPRAFNNLGGLTRGLLDLGVRTDTTSEIISALSFNCIEDELLTDVITLPGIGGCYRSAAWCIHPRIIGAIAAATPEDVTRADFCKTIGVQPIDLVIVNFIDPEVTEETTAEEAAMMIDVMRYALLVAAMNPEVAVLTKPNDYDEFLTELRKHNGSISQEYLDDLNALACDTLMILNHDLFTLTQPIHAGTHAQSAPTP</sequence>
<dbReference type="SUPFAM" id="SSF52335">
    <property type="entry name" value="Methylglyoxal synthase-like"/>
    <property type="match status" value="1"/>
</dbReference>
<dbReference type="InterPro" id="IPR036914">
    <property type="entry name" value="MGS-like_dom_sf"/>
</dbReference>
<dbReference type="Gene3D" id="3.40.50.1380">
    <property type="entry name" value="Methylglyoxal synthase-like domain"/>
    <property type="match status" value="1"/>
</dbReference>
<reference evidence="2" key="1">
    <citation type="submission" date="2017-09" db="EMBL/GenBank/DDBJ databases">
        <title>Depth-based differentiation of microbial function through sediment-hosted aquifers and enrichment of novel symbionts in the deep terrestrial subsurface.</title>
        <authorList>
            <person name="Probst A.J."/>
            <person name="Ladd B."/>
            <person name="Jarett J.K."/>
            <person name="Geller-Mcgrath D.E."/>
            <person name="Sieber C.M.K."/>
            <person name="Emerson J.B."/>
            <person name="Anantharaman K."/>
            <person name="Thomas B.C."/>
            <person name="Malmstrom R."/>
            <person name="Stieglmeier M."/>
            <person name="Klingl A."/>
            <person name="Woyke T."/>
            <person name="Ryan C.M."/>
            <person name="Banfield J.F."/>
        </authorList>
    </citation>
    <scope>NUCLEOTIDE SEQUENCE [LARGE SCALE GENOMIC DNA]</scope>
</reference>
<dbReference type="EMBL" id="PEZW01000028">
    <property type="protein sequence ID" value="PIS07332.1"/>
    <property type="molecule type" value="Genomic_DNA"/>
</dbReference>
<name>A0A2H0W5H8_9BACT</name>
<dbReference type="Proteomes" id="UP000231382">
    <property type="component" value="Unassembled WGS sequence"/>
</dbReference>
<comment type="caution">
    <text evidence="1">The sequence shown here is derived from an EMBL/GenBank/DDBJ whole genome shotgun (WGS) entry which is preliminary data.</text>
</comment>
<accession>A0A2H0W5H8</accession>
<dbReference type="AlphaFoldDB" id="A0A2H0W5H8"/>
<protein>
    <submittedName>
        <fullName evidence="1">Uncharacterized protein</fullName>
    </submittedName>
</protein>
<evidence type="ECO:0000313" key="2">
    <source>
        <dbReference type="Proteomes" id="UP000231382"/>
    </source>
</evidence>
<proteinExistence type="predicted"/>
<evidence type="ECO:0000313" key="1">
    <source>
        <dbReference type="EMBL" id="PIS07332.1"/>
    </source>
</evidence>
<organism evidence="1 2">
    <name type="scientific">Candidatus Berkelbacteria bacterium CG10_big_fil_rev_8_21_14_0_10_43_13</name>
    <dbReference type="NCBI Taxonomy" id="1974514"/>
    <lineage>
        <taxon>Bacteria</taxon>
        <taxon>Candidatus Berkelbacteria</taxon>
    </lineage>
</organism>